<reference evidence="1" key="1">
    <citation type="submission" date="2021-04" db="EMBL/GenBank/DDBJ databases">
        <authorList>
            <person name="Rodrigo-Torres L."/>
            <person name="Arahal R. D."/>
            <person name="Lucena T."/>
        </authorList>
    </citation>
    <scope>NUCLEOTIDE SEQUENCE</scope>
    <source>
        <strain evidence="1">CECT 9275</strain>
    </source>
</reference>
<sequence length="79" mass="9207">MMSVDLLEKNLATSQTIQEFKNKSLGIIPNEDLIAFSETIEKFQSIYHELVVQPNISTLEVDMLPIFLFPQLKRQYYVN</sequence>
<organism evidence="1 2">
    <name type="scientific">Dyadobacter helix</name>
    <dbReference type="NCBI Taxonomy" id="2822344"/>
    <lineage>
        <taxon>Bacteria</taxon>
        <taxon>Pseudomonadati</taxon>
        <taxon>Bacteroidota</taxon>
        <taxon>Cytophagia</taxon>
        <taxon>Cytophagales</taxon>
        <taxon>Spirosomataceae</taxon>
        <taxon>Dyadobacter</taxon>
    </lineage>
</organism>
<dbReference type="AlphaFoldDB" id="A0A916NEC7"/>
<evidence type="ECO:0000313" key="2">
    <source>
        <dbReference type="Proteomes" id="UP000680038"/>
    </source>
</evidence>
<keyword evidence="2" id="KW-1185">Reference proteome</keyword>
<evidence type="ECO:0000313" key="1">
    <source>
        <dbReference type="EMBL" id="CAG5015614.1"/>
    </source>
</evidence>
<protein>
    <submittedName>
        <fullName evidence="1">Uncharacterized protein</fullName>
    </submittedName>
</protein>
<dbReference type="RefSeq" id="WP_215241794.1">
    <property type="nucleotide sequence ID" value="NZ_CAJRAF010000004.1"/>
</dbReference>
<proteinExistence type="predicted"/>
<dbReference type="EMBL" id="CAJRAF010000004">
    <property type="protein sequence ID" value="CAG5015614.1"/>
    <property type="molecule type" value="Genomic_DNA"/>
</dbReference>
<gene>
    <name evidence="1" type="ORF">DYBT9275_05373</name>
</gene>
<name>A0A916NEC7_9BACT</name>
<dbReference type="Proteomes" id="UP000680038">
    <property type="component" value="Unassembled WGS sequence"/>
</dbReference>
<comment type="caution">
    <text evidence="1">The sequence shown here is derived from an EMBL/GenBank/DDBJ whole genome shotgun (WGS) entry which is preliminary data.</text>
</comment>
<accession>A0A916NEC7</accession>